<evidence type="ECO:0000313" key="3">
    <source>
        <dbReference type="Proteomes" id="UP000287853"/>
    </source>
</evidence>
<feature type="non-terminal residue" evidence="2">
    <location>
        <position position="36"/>
    </location>
</feature>
<name>A0A444ITR9_9BACT</name>
<gene>
    <name evidence="2" type="ORF">H206_01828</name>
</gene>
<dbReference type="Proteomes" id="UP000287853">
    <property type="component" value="Unassembled WGS sequence"/>
</dbReference>
<sequence>MDGFGLHADDLPHALGCPPGRRGQQHGTAHSPKQGH</sequence>
<evidence type="ECO:0000256" key="1">
    <source>
        <dbReference type="SAM" id="MobiDB-lite"/>
    </source>
</evidence>
<keyword evidence="3" id="KW-1185">Reference proteome</keyword>
<feature type="region of interest" description="Disordered" evidence="1">
    <location>
        <begin position="1"/>
        <end position="36"/>
    </location>
</feature>
<organism evidence="2 3">
    <name type="scientific">Candidatus Electrothrix aarhusensis</name>
    <dbReference type="NCBI Taxonomy" id="1859131"/>
    <lineage>
        <taxon>Bacteria</taxon>
        <taxon>Pseudomonadati</taxon>
        <taxon>Thermodesulfobacteriota</taxon>
        <taxon>Desulfobulbia</taxon>
        <taxon>Desulfobulbales</taxon>
        <taxon>Desulfobulbaceae</taxon>
        <taxon>Candidatus Electrothrix</taxon>
    </lineage>
</organism>
<dbReference type="AlphaFoldDB" id="A0A444ITR9"/>
<protein>
    <submittedName>
        <fullName evidence="2">Uncharacterized protein</fullName>
    </submittedName>
</protein>
<reference evidence="2 3" key="1">
    <citation type="submission" date="2017-01" db="EMBL/GenBank/DDBJ databases">
        <title>The cable genome- insights into the physiology and evolution of filamentous bacteria capable of sulfide oxidation via long distance electron transfer.</title>
        <authorList>
            <person name="Schreiber L."/>
            <person name="Bjerg J.T."/>
            <person name="Boggild A."/>
            <person name="Van De Vossenberg J."/>
            <person name="Meysman F."/>
            <person name="Nielsen L.P."/>
            <person name="Schramm A."/>
            <person name="Kjeldsen K.U."/>
        </authorList>
    </citation>
    <scope>NUCLEOTIDE SEQUENCE [LARGE SCALE GENOMIC DNA]</scope>
    <source>
        <strain evidence="2">MCF</strain>
    </source>
</reference>
<dbReference type="EMBL" id="MTKO01000097">
    <property type="protein sequence ID" value="RWX44309.1"/>
    <property type="molecule type" value="Genomic_DNA"/>
</dbReference>
<accession>A0A444ITR9</accession>
<evidence type="ECO:0000313" key="2">
    <source>
        <dbReference type="EMBL" id="RWX44309.1"/>
    </source>
</evidence>
<comment type="caution">
    <text evidence="2">The sequence shown here is derived from an EMBL/GenBank/DDBJ whole genome shotgun (WGS) entry which is preliminary data.</text>
</comment>
<proteinExistence type="predicted"/>